<dbReference type="PANTHER" id="PTHR34980">
    <property type="entry name" value="INNER MEMBRANE PROTEIN-RELATED-RELATED"/>
    <property type="match status" value="1"/>
</dbReference>
<keyword evidence="1" id="KW-0812">Transmembrane</keyword>
<evidence type="ECO:0000313" key="2">
    <source>
        <dbReference type="EMBL" id="CAB4877421.1"/>
    </source>
</evidence>
<protein>
    <submittedName>
        <fullName evidence="2">Unannotated protein</fullName>
    </submittedName>
</protein>
<feature type="transmembrane region" description="Helical" evidence="1">
    <location>
        <begin position="121"/>
        <end position="145"/>
    </location>
</feature>
<accession>A0A6J7E3S7</accession>
<feature type="transmembrane region" description="Helical" evidence="1">
    <location>
        <begin position="51"/>
        <end position="74"/>
    </location>
</feature>
<organism evidence="2">
    <name type="scientific">freshwater metagenome</name>
    <dbReference type="NCBI Taxonomy" id="449393"/>
    <lineage>
        <taxon>unclassified sequences</taxon>
        <taxon>metagenomes</taxon>
        <taxon>ecological metagenomes</taxon>
    </lineage>
</organism>
<sequence>MNFGTAIKTVFTKYADFRGVASRPEYWWWFLFTALVSMGFSAVSGDAENPNIVVSTLSLIWSLGTFIPSLAVAVRRFHDAGFSGKWLLLYIVPFVLFVVATASAIPVIFGYFQGTLAGDELIAAVVGLAGVAVLPIISGIAMWIFNLVVTLRSTKSAAEGNKYAA</sequence>
<gene>
    <name evidence="2" type="ORF">UFOPK3364_01094</name>
</gene>
<name>A0A6J7E3S7_9ZZZZ</name>
<dbReference type="InterPro" id="IPR008523">
    <property type="entry name" value="DUF805"/>
</dbReference>
<keyword evidence="1" id="KW-0472">Membrane</keyword>
<keyword evidence="1" id="KW-1133">Transmembrane helix</keyword>
<evidence type="ECO:0000256" key="1">
    <source>
        <dbReference type="SAM" id="Phobius"/>
    </source>
</evidence>
<feature type="transmembrane region" description="Helical" evidence="1">
    <location>
        <begin position="86"/>
        <end position="109"/>
    </location>
</feature>
<dbReference type="PANTHER" id="PTHR34980:SF2">
    <property type="entry name" value="INNER MEMBRANE PROTEIN YHAH-RELATED"/>
    <property type="match status" value="1"/>
</dbReference>
<reference evidence="2" key="1">
    <citation type="submission" date="2020-05" db="EMBL/GenBank/DDBJ databases">
        <authorList>
            <person name="Chiriac C."/>
            <person name="Salcher M."/>
            <person name="Ghai R."/>
            <person name="Kavagutti S V."/>
        </authorList>
    </citation>
    <scope>NUCLEOTIDE SEQUENCE</scope>
</reference>
<feature type="transmembrane region" description="Helical" evidence="1">
    <location>
        <begin position="26"/>
        <end position="45"/>
    </location>
</feature>
<dbReference type="GO" id="GO:0005886">
    <property type="term" value="C:plasma membrane"/>
    <property type="evidence" value="ECO:0007669"/>
    <property type="project" value="TreeGrafter"/>
</dbReference>
<dbReference type="Pfam" id="PF05656">
    <property type="entry name" value="DUF805"/>
    <property type="match status" value="1"/>
</dbReference>
<dbReference type="EMBL" id="CAFBLO010000139">
    <property type="protein sequence ID" value="CAB4877421.1"/>
    <property type="molecule type" value="Genomic_DNA"/>
</dbReference>
<proteinExistence type="predicted"/>
<dbReference type="AlphaFoldDB" id="A0A6J7E3S7"/>